<gene>
    <name evidence="2" type="ORF">UCDDA912_g04744</name>
</gene>
<evidence type="ECO:0000256" key="1">
    <source>
        <dbReference type="SAM" id="MobiDB-lite"/>
    </source>
</evidence>
<reference evidence="2 3" key="2">
    <citation type="submission" date="2015-05" db="EMBL/GenBank/DDBJ databases">
        <authorList>
            <person name="Morales-Cruz A."/>
            <person name="Amrine K.C."/>
            <person name="Cantu D."/>
        </authorList>
    </citation>
    <scope>NUCLEOTIDE SEQUENCE [LARGE SCALE GENOMIC DNA]</scope>
    <source>
        <strain evidence="2">DA912</strain>
    </source>
</reference>
<feature type="compositionally biased region" description="Acidic residues" evidence="1">
    <location>
        <begin position="1"/>
        <end position="12"/>
    </location>
</feature>
<sequence length="117" mass="12363">MKRDTEIDDETTASDRLPSARVRGGQGEAEKGEGQGNQGGRRAHGLANAFPGTFSPPVQAGAQEKNDRHGWRKGTWIRVSHAIAIAARVAYTITITITFTVTVAIPLAGARAGRSPA</sequence>
<dbReference type="EMBL" id="LCUC01000167">
    <property type="protein sequence ID" value="KKY35264.1"/>
    <property type="molecule type" value="Genomic_DNA"/>
</dbReference>
<proteinExistence type="predicted"/>
<keyword evidence="3" id="KW-1185">Reference proteome</keyword>
<dbReference type="AlphaFoldDB" id="A0A0G2FMN6"/>
<comment type="caution">
    <text evidence="2">The sequence shown here is derived from an EMBL/GenBank/DDBJ whole genome shotgun (WGS) entry which is preliminary data.</text>
</comment>
<organism evidence="2 3">
    <name type="scientific">Diaporthe ampelina</name>
    <dbReference type="NCBI Taxonomy" id="1214573"/>
    <lineage>
        <taxon>Eukaryota</taxon>
        <taxon>Fungi</taxon>
        <taxon>Dikarya</taxon>
        <taxon>Ascomycota</taxon>
        <taxon>Pezizomycotina</taxon>
        <taxon>Sordariomycetes</taxon>
        <taxon>Sordariomycetidae</taxon>
        <taxon>Diaporthales</taxon>
        <taxon>Diaporthaceae</taxon>
        <taxon>Diaporthe</taxon>
    </lineage>
</organism>
<evidence type="ECO:0000313" key="2">
    <source>
        <dbReference type="EMBL" id="KKY35264.1"/>
    </source>
</evidence>
<evidence type="ECO:0000313" key="3">
    <source>
        <dbReference type="Proteomes" id="UP000034680"/>
    </source>
</evidence>
<reference evidence="2 3" key="1">
    <citation type="submission" date="2015-05" db="EMBL/GenBank/DDBJ databases">
        <title>Distinctive expansion of gene families associated with plant cell wall degradation and secondary metabolism in the genomes of grapevine trunk pathogens.</title>
        <authorList>
            <person name="Lawrence D.P."/>
            <person name="Travadon R."/>
            <person name="Rolshausen P.E."/>
            <person name="Baumgartner K."/>
        </authorList>
    </citation>
    <scope>NUCLEOTIDE SEQUENCE [LARGE SCALE GENOMIC DNA]</scope>
    <source>
        <strain evidence="2">DA912</strain>
    </source>
</reference>
<name>A0A0G2FMN6_9PEZI</name>
<feature type="region of interest" description="Disordered" evidence="1">
    <location>
        <begin position="1"/>
        <end position="69"/>
    </location>
</feature>
<accession>A0A0G2FMN6</accession>
<dbReference type="Proteomes" id="UP000034680">
    <property type="component" value="Unassembled WGS sequence"/>
</dbReference>
<protein>
    <submittedName>
        <fullName evidence="2">Uncharacterized protein</fullName>
    </submittedName>
</protein>